<dbReference type="Pfam" id="PF18476">
    <property type="entry name" value="PIN_8"/>
    <property type="match status" value="1"/>
</dbReference>
<dbReference type="InterPro" id="IPR041578">
    <property type="entry name" value="PIN_8"/>
</dbReference>
<evidence type="ECO:0000256" key="1">
    <source>
        <dbReference type="SAM" id="Coils"/>
    </source>
</evidence>
<name>A0AAU7DMF5_9BACT</name>
<sequence>MADKKLMDPLVRTRVYPHPEQVFDFAPVSLETALSDCLVAVDTNVLVLPYLTGQQSLKGIRQTYKTLVDQNRLRIPGQVAREFADIRAEKLKTLYQQLSQKRNVTLKVGKYPLLEGIEQYHELLEKEKDLAEIMESYRDQVRELLETVESWKWDDPVSTIYRELFKGPVVVDPKHDEKKLLEELAYRQENKIPPGYKDANNEHSGAGDFLIWMALLKLGESEKKHLLFVSGEEKPDWWYRSENRSLYPRFELVDEYRRASGGHSFLMIGFADLLKHFGATDDVIAEVEEKEPLSAIRGFAEYRDTWNDVPAPYVRPTKDAEEAVYRWLMGSLGISRGEIIRQWDGFPDLVVSHGTIIEGYEIKDLRSVTDYKKMISNSLNVMLNSPVSSGLNLVLVFVVGEQRTMQPVIDLVEEFRTAARPHFMILIGTIDSEGVFVPYHV</sequence>
<dbReference type="RefSeq" id="WP_348264543.1">
    <property type="nucleotide sequence ID" value="NZ_CP121196.1"/>
</dbReference>
<keyword evidence="1" id="KW-0175">Coiled coil</keyword>
<dbReference type="AlphaFoldDB" id="A0AAU7DMF5"/>
<accession>A0AAU7DMF5</accession>
<protein>
    <submittedName>
        <fullName evidence="3">PIN-like domain-containing protein</fullName>
    </submittedName>
</protein>
<feature type="coiled-coil region" evidence="1">
    <location>
        <begin position="81"/>
        <end position="147"/>
    </location>
</feature>
<proteinExistence type="predicted"/>
<organism evidence="3">
    <name type="scientific">Telmatobacter sp. DSM 110680</name>
    <dbReference type="NCBI Taxonomy" id="3036704"/>
    <lineage>
        <taxon>Bacteria</taxon>
        <taxon>Pseudomonadati</taxon>
        <taxon>Acidobacteriota</taxon>
        <taxon>Terriglobia</taxon>
        <taxon>Terriglobales</taxon>
        <taxon>Acidobacteriaceae</taxon>
        <taxon>Telmatobacter</taxon>
    </lineage>
</organism>
<evidence type="ECO:0000259" key="2">
    <source>
        <dbReference type="Pfam" id="PF18476"/>
    </source>
</evidence>
<evidence type="ECO:0000313" key="3">
    <source>
        <dbReference type="EMBL" id="XBH19327.1"/>
    </source>
</evidence>
<gene>
    <name evidence="3" type="ORF">P8935_08415</name>
</gene>
<feature type="domain" description="PIN like" evidence="2">
    <location>
        <begin position="38"/>
        <end position="252"/>
    </location>
</feature>
<dbReference type="EMBL" id="CP121196">
    <property type="protein sequence ID" value="XBH19327.1"/>
    <property type="molecule type" value="Genomic_DNA"/>
</dbReference>
<reference evidence="3" key="1">
    <citation type="submission" date="2023-03" db="EMBL/GenBank/DDBJ databases">
        <title>Edaphobacter sp.</title>
        <authorList>
            <person name="Huber K.J."/>
            <person name="Papendorf J."/>
            <person name="Pilke C."/>
            <person name="Bunk B."/>
            <person name="Sproeer C."/>
            <person name="Pester M."/>
        </authorList>
    </citation>
    <scope>NUCLEOTIDE SEQUENCE</scope>
    <source>
        <strain evidence="3">DSM 110680</strain>
    </source>
</reference>